<reference evidence="2" key="1">
    <citation type="journal article" date="2022" name="Int. J. Mol. Sci.">
        <title>Draft Genome of Tanacetum Coccineum: Genomic Comparison of Closely Related Tanacetum-Family Plants.</title>
        <authorList>
            <person name="Yamashiro T."/>
            <person name="Shiraishi A."/>
            <person name="Nakayama K."/>
            <person name="Satake H."/>
        </authorList>
    </citation>
    <scope>NUCLEOTIDE SEQUENCE</scope>
</reference>
<sequence length="209" mass="24156">MGDNEDEPGKETASRSDWFKKPTPVQEPTDPDWHVGKTKQEGPPQKWLMTLATSTPTDKSLKDFVELMSTPIDFSAFIMNGLNISNLTQETLLGPAFRLLKGIRKNYAELNIEQRKSFYAFARGMQSRGDVYLTKRILAVTHVSVMRKYGYRRSDELYKFSDGTLTRLLSSLEDITKNIDMTYLSKRRWSTLEKKRAHFMIKDIIYAVK</sequence>
<name>A0ABQ5C5J8_9ASTR</name>
<proteinExistence type="predicted"/>
<evidence type="ECO:0000256" key="1">
    <source>
        <dbReference type="SAM" id="MobiDB-lite"/>
    </source>
</evidence>
<gene>
    <name evidence="2" type="ORF">Tco_0891751</name>
</gene>
<organism evidence="2 3">
    <name type="scientific">Tanacetum coccineum</name>
    <dbReference type="NCBI Taxonomy" id="301880"/>
    <lineage>
        <taxon>Eukaryota</taxon>
        <taxon>Viridiplantae</taxon>
        <taxon>Streptophyta</taxon>
        <taxon>Embryophyta</taxon>
        <taxon>Tracheophyta</taxon>
        <taxon>Spermatophyta</taxon>
        <taxon>Magnoliopsida</taxon>
        <taxon>eudicotyledons</taxon>
        <taxon>Gunneridae</taxon>
        <taxon>Pentapetalae</taxon>
        <taxon>asterids</taxon>
        <taxon>campanulids</taxon>
        <taxon>Asterales</taxon>
        <taxon>Asteraceae</taxon>
        <taxon>Asteroideae</taxon>
        <taxon>Anthemideae</taxon>
        <taxon>Anthemidinae</taxon>
        <taxon>Tanacetum</taxon>
    </lineage>
</organism>
<dbReference type="Proteomes" id="UP001151760">
    <property type="component" value="Unassembled WGS sequence"/>
</dbReference>
<protein>
    <submittedName>
        <fullName evidence="2">Uncharacterized protein</fullName>
    </submittedName>
</protein>
<reference evidence="2" key="2">
    <citation type="submission" date="2022-01" db="EMBL/GenBank/DDBJ databases">
        <authorList>
            <person name="Yamashiro T."/>
            <person name="Shiraishi A."/>
            <person name="Satake H."/>
            <person name="Nakayama K."/>
        </authorList>
    </citation>
    <scope>NUCLEOTIDE SEQUENCE</scope>
</reference>
<feature type="compositionally biased region" description="Basic and acidic residues" evidence="1">
    <location>
        <begin position="31"/>
        <end position="40"/>
    </location>
</feature>
<feature type="compositionally biased region" description="Basic and acidic residues" evidence="1">
    <location>
        <begin position="7"/>
        <end position="20"/>
    </location>
</feature>
<dbReference type="EMBL" id="BQNB010013918">
    <property type="protein sequence ID" value="GJT21814.1"/>
    <property type="molecule type" value="Genomic_DNA"/>
</dbReference>
<evidence type="ECO:0000313" key="3">
    <source>
        <dbReference type="Proteomes" id="UP001151760"/>
    </source>
</evidence>
<comment type="caution">
    <text evidence="2">The sequence shown here is derived from an EMBL/GenBank/DDBJ whole genome shotgun (WGS) entry which is preliminary data.</text>
</comment>
<keyword evidence="3" id="KW-1185">Reference proteome</keyword>
<accession>A0ABQ5C5J8</accession>
<evidence type="ECO:0000313" key="2">
    <source>
        <dbReference type="EMBL" id="GJT21814.1"/>
    </source>
</evidence>
<feature type="region of interest" description="Disordered" evidence="1">
    <location>
        <begin position="1"/>
        <end position="42"/>
    </location>
</feature>